<keyword evidence="3" id="KW-1185">Reference proteome</keyword>
<feature type="domain" description="(S)-ureidoglycine aminohydrolase cupin" evidence="1">
    <location>
        <begin position="47"/>
        <end position="115"/>
    </location>
</feature>
<comment type="caution">
    <text evidence="2">The sequence shown here is derived from an EMBL/GenBank/DDBJ whole genome shotgun (WGS) entry which is preliminary data.</text>
</comment>
<dbReference type="InterPro" id="IPR011051">
    <property type="entry name" value="RmlC_Cupin_sf"/>
</dbReference>
<accession>A0ABS4EQ75</accession>
<dbReference type="RefSeq" id="WP_209853970.1">
    <property type="nucleotide sequence ID" value="NZ_JAGGJV010000006.1"/>
</dbReference>
<dbReference type="PANTHER" id="PTHR40943">
    <property type="entry name" value="CYTOPLASMIC PROTEIN-RELATED"/>
    <property type="match status" value="1"/>
</dbReference>
<evidence type="ECO:0000259" key="1">
    <source>
        <dbReference type="Pfam" id="PF05899"/>
    </source>
</evidence>
<protein>
    <submittedName>
        <fullName evidence="2">Cupin superfamily protein</fullName>
    </submittedName>
</protein>
<dbReference type="SUPFAM" id="SSF51182">
    <property type="entry name" value="RmlC-like cupins"/>
    <property type="match status" value="1"/>
</dbReference>
<reference evidence="2 3" key="1">
    <citation type="submission" date="2021-03" db="EMBL/GenBank/DDBJ databases">
        <title>Genomic Encyclopedia of Type Strains, Phase IV (KMG-IV): sequencing the most valuable type-strain genomes for metagenomic binning, comparative biology and taxonomic classification.</title>
        <authorList>
            <person name="Goeker M."/>
        </authorList>
    </citation>
    <scope>NUCLEOTIDE SEQUENCE [LARGE SCALE GENOMIC DNA]</scope>
    <source>
        <strain evidence="2 3">DSM 26427</strain>
    </source>
</reference>
<evidence type="ECO:0000313" key="3">
    <source>
        <dbReference type="Proteomes" id="UP000823786"/>
    </source>
</evidence>
<dbReference type="Proteomes" id="UP000823786">
    <property type="component" value="Unassembled WGS sequence"/>
</dbReference>
<dbReference type="EMBL" id="JAGGJV010000006">
    <property type="protein sequence ID" value="MBP1859956.1"/>
    <property type="molecule type" value="Genomic_DNA"/>
</dbReference>
<dbReference type="PANTHER" id="PTHR40943:SF1">
    <property type="entry name" value="CYTOPLASMIC PROTEIN"/>
    <property type="match status" value="1"/>
</dbReference>
<name>A0ABS4EQ75_9HYPH</name>
<dbReference type="Gene3D" id="2.60.120.10">
    <property type="entry name" value="Jelly Rolls"/>
    <property type="match status" value="1"/>
</dbReference>
<proteinExistence type="predicted"/>
<dbReference type="InterPro" id="IPR014710">
    <property type="entry name" value="RmlC-like_jellyroll"/>
</dbReference>
<sequence length="122" mass="13104">MLPFKLSMDRIELDAWGAPEDIGATTIDGPIKVAGKLLFGTLETAVSGGLYSATKGKYRVVYAFHEHATLLDGDLAVTDETTGKTTVYGPGDSWIIAKGTAVVWDIRSDHVRKSYLAAMADL</sequence>
<gene>
    <name evidence="2" type="ORF">J2Z75_003477</name>
</gene>
<dbReference type="InterPro" id="IPR008579">
    <property type="entry name" value="UGlyAH_Cupin_dom"/>
</dbReference>
<organism evidence="2 3">
    <name type="scientific">Rhizobium herbae</name>
    <dbReference type="NCBI Taxonomy" id="508661"/>
    <lineage>
        <taxon>Bacteria</taxon>
        <taxon>Pseudomonadati</taxon>
        <taxon>Pseudomonadota</taxon>
        <taxon>Alphaproteobacteria</taxon>
        <taxon>Hyphomicrobiales</taxon>
        <taxon>Rhizobiaceae</taxon>
        <taxon>Rhizobium/Agrobacterium group</taxon>
        <taxon>Rhizobium</taxon>
    </lineage>
</organism>
<dbReference type="Pfam" id="PF05899">
    <property type="entry name" value="Cupin_3"/>
    <property type="match status" value="1"/>
</dbReference>
<evidence type="ECO:0000313" key="2">
    <source>
        <dbReference type="EMBL" id="MBP1859956.1"/>
    </source>
</evidence>